<dbReference type="InterPro" id="IPR000792">
    <property type="entry name" value="Tscrpt_reg_LuxR_C"/>
</dbReference>
<dbReference type="InterPro" id="IPR016032">
    <property type="entry name" value="Sig_transdc_resp-reg_C-effctor"/>
</dbReference>
<reference evidence="4 5" key="1">
    <citation type="submission" date="2016-01" db="EMBL/GenBank/DDBJ databases">
        <title>The new phylogeny of the genus Mycobacterium.</title>
        <authorList>
            <person name="Tarcisio F."/>
            <person name="Conor M."/>
            <person name="Antonella G."/>
            <person name="Elisabetta G."/>
            <person name="Giulia F.S."/>
            <person name="Sara T."/>
            <person name="Anna F."/>
            <person name="Clotilde B."/>
            <person name="Roberto B."/>
            <person name="Veronica D.S."/>
            <person name="Fabio R."/>
            <person name="Monica P."/>
            <person name="Olivier J."/>
            <person name="Enrico T."/>
            <person name="Nicola S."/>
        </authorList>
    </citation>
    <scope>NUCLEOTIDE SEQUENCE [LARGE SCALE GENOMIC DNA]</scope>
    <source>
        <strain evidence="4 5">DSM 45541</strain>
    </source>
</reference>
<accession>A0A1X1WEF4</accession>
<evidence type="ECO:0000256" key="2">
    <source>
        <dbReference type="ARBA" id="ARBA00022840"/>
    </source>
</evidence>
<dbReference type="GO" id="GO:0005737">
    <property type="term" value="C:cytoplasm"/>
    <property type="evidence" value="ECO:0007669"/>
    <property type="project" value="TreeGrafter"/>
</dbReference>
<protein>
    <submittedName>
        <fullName evidence="4">LuxR family transcriptional regulator</fullName>
    </submittedName>
</protein>
<dbReference type="GO" id="GO:0004016">
    <property type="term" value="F:adenylate cyclase activity"/>
    <property type="evidence" value="ECO:0007669"/>
    <property type="project" value="TreeGrafter"/>
</dbReference>
<dbReference type="PRINTS" id="PR00038">
    <property type="entry name" value="HTHLUXR"/>
</dbReference>
<dbReference type="Proteomes" id="UP000193622">
    <property type="component" value="Unassembled WGS sequence"/>
</dbReference>
<gene>
    <name evidence="4" type="ORF">AWC12_00395</name>
</gene>
<dbReference type="GO" id="GO:0006355">
    <property type="term" value="P:regulation of DNA-templated transcription"/>
    <property type="evidence" value="ECO:0007669"/>
    <property type="project" value="InterPro"/>
</dbReference>
<dbReference type="InterPro" id="IPR036388">
    <property type="entry name" value="WH-like_DNA-bd_sf"/>
</dbReference>
<dbReference type="GO" id="GO:0003677">
    <property type="term" value="F:DNA binding"/>
    <property type="evidence" value="ECO:0007669"/>
    <property type="project" value="InterPro"/>
</dbReference>
<evidence type="ECO:0000313" key="4">
    <source>
        <dbReference type="EMBL" id="ORV84934.1"/>
    </source>
</evidence>
<dbReference type="SUPFAM" id="SSF46894">
    <property type="entry name" value="C-terminal effector domain of the bipartite response regulators"/>
    <property type="match status" value="1"/>
</dbReference>
<dbReference type="InterPro" id="IPR041664">
    <property type="entry name" value="AAA_16"/>
</dbReference>
<dbReference type="SUPFAM" id="SSF52540">
    <property type="entry name" value="P-loop containing nucleoside triphosphate hydrolases"/>
    <property type="match status" value="1"/>
</dbReference>
<evidence type="ECO:0000313" key="5">
    <source>
        <dbReference type="Proteomes" id="UP000193622"/>
    </source>
</evidence>
<comment type="caution">
    <text evidence="4">The sequence shown here is derived from an EMBL/GenBank/DDBJ whole genome shotgun (WGS) entry which is preliminary data.</text>
</comment>
<dbReference type="Gene3D" id="1.25.40.10">
    <property type="entry name" value="Tetratricopeptide repeat domain"/>
    <property type="match status" value="2"/>
</dbReference>
<proteinExistence type="predicted"/>
<dbReference type="AlphaFoldDB" id="A0A1X1WEF4"/>
<dbReference type="PANTHER" id="PTHR16305:SF35">
    <property type="entry name" value="TRANSCRIPTIONAL ACTIVATOR DOMAIN"/>
    <property type="match status" value="1"/>
</dbReference>
<feature type="domain" description="HTH luxR-type" evidence="3">
    <location>
        <begin position="853"/>
        <end position="917"/>
    </location>
</feature>
<dbReference type="EMBL" id="LQPC01000045">
    <property type="protein sequence ID" value="ORV84934.1"/>
    <property type="molecule type" value="Genomic_DNA"/>
</dbReference>
<dbReference type="PROSITE" id="PS50043">
    <property type="entry name" value="HTH_LUXR_2"/>
    <property type="match status" value="1"/>
</dbReference>
<name>A0A1X1WEF4_MYCIR</name>
<dbReference type="PROSITE" id="PS00622">
    <property type="entry name" value="HTH_LUXR_1"/>
    <property type="match status" value="1"/>
</dbReference>
<evidence type="ECO:0000256" key="1">
    <source>
        <dbReference type="ARBA" id="ARBA00022741"/>
    </source>
</evidence>
<evidence type="ECO:0000259" key="3">
    <source>
        <dbReference type="PROSITE" id="PS50043"/>
    </source>
</evidence>
<dbReference type="SUPFAM" id="SSF48452">
    <property type="entry name" value="TPR-like"/>
    <property type="match status" value="2"/>
</dbReference>
<dbReference type="Pfam" id="PF13191">
    <property type="entry name" value="AAA_16"/>
    <property type="match status" value="1"/>
</dbReference>
<organism evidence="4 5">
    <name type="scientific">Mycolicibacterium iranicum</name>
    <name type="common">Mycobacterium iranicum</name>
    <dbReference type="NCBI Taxonomy" id="912594"/>
    <lineage>
        <taxon>Bacteria</taxon>
        <taxon>Bacillati</taxon>
        <taxon>Actinomycetota</taxon>
        <taxon>Actinomycetes</taxon>
        <taxon>Mycobacteriales</taxon>
        <taxon>Mycobacteriaceae</taxon>
        <taxon>Mycolicibacterium</taxon>
    </lineage>
</organism>
<keyword evidence="2" id="KW-0067">ATP-binding</keyword>
<dbReference type="PANTHER" id="PTHR16305">
    <property type="entry name" value="TESTICULAR SOLUBLE ADENYLYL CYCLASE"/>
    <property type="match status" value="1"/>
</dbReference>
<dbReference type="InterPro" id="IPR027417">
    <property type="entry name" value="P-loop_NTPase"/>
</dbReference>
<dbReference type="SMART" id="SM00421">
    <property type="entry name" value="HTH_LUXR"/>
    <property type="match status" value="1"/>
</dbReference>
<dbReference type="InterPro" id="IPR011990">
    <property type="entry name" value="TPR-like_helical_dom_sf"/>
</dbReference>
<dbReference type="Gene3D" id="1.10.10.10">
    <property type="entry name" value="Winged helix-like DNA-binding domain superfamily/Winged helix DNA-binding domain"/>
    <property type="match status" value="1"/>
</dbReference>
<dbReference type="GO" id="GO:0005524">
    <property type="term" value="F:ATP binding"/>
    <property type="evidence" value="ECO:0007669"/>
    <property type="project" value="UniProtKB-KW"/>
</dbReference>
<dbReference type="Pfam" id="PF00196">
    <property type="entry name" value="GerE"/>
    <property type="match status" value="1"/>
</dbReference>
<sequence>MMVGVGGTYDSPAGPASAVEDFLVAAGRQPAGLLIEGEAGIGKTTLWNGVVDRAEGAGFLVLSARTAQAESGLANAAVADLFEKIDSRVLAGLPDMQRLAADRVMLREPTGGRPTDERVTAAALLSAVHVMSAQAPVLIAIDDVQWLDPSSVAVLAFVARRLKGPIGVVVTERSGEDFGERAASWLQVGTAGVVRVRVPPMSLGALHTMLSARLGKRFSRPAIVRIAEVSGGNPLYALELARVVDDGPLGRGQRLPETLADVVRLRVAGLSDEVRDVLLVAASVNVPTVDLLAGVIGVGAAQITGMLEVAEVEGIVTIEGNRVRFTHPLLASGIYENAEPELRREFHRRLAQLYTQPELRARHLALATTEADEATLSTLDAAAESARTRGAPAAAAELVELAIELGGGEVSRRIRAAEHHFVAGDMQRTAVLLDGVIAELRPGVLRAVALNLLAAVRTFEDNYAAAVDLLEQARGDAEDDDAVLVASLVSLCFAQGMAGRFDEQISTGRRAVEIAERAGVSALTSQALALWVLVAARAGDGLDEEVMRRAVELQDPDVDVPIPFNARATCGFALGVAGRLAEADDQLTEVAERSRLRGAEHDVVAILGYRTLVAIWRGRYDEANAHATEMLSGAEQLGGSMVIASSFYAASAAYRGQEAQARRHVDRALAQGAGYSALTIWARTALAFLEVSLGDYDAAVQAVAPLIDVYRPFDGTELMSASFMPDAVEALIAVGRRSDAEELTDALERNGRHLDRPWMLAVGSRCRALVSVDQGDLDGAEQAALRAMTEHDRLPMPFERARSLLVLGEVRRRLRRRDAAVECVREALREFESLGAPLWVNRARQQLSGIAAARTETSELTDSERRVAELVASGMSNREVAEALFVSVKTVETNLTRVYRKLGIRSRAQLGKRLRQS</sequence>
<dbReference type="CDD" id="cd06170">
    <property type="entry name" value="LuxR_C_like"/>
    <property type="match status" value="1"/>
</dbReference>
<keyword evidence="1" id="KW-0547">Nucleotide-binding</keyword>